<evidence type="ECO:0000259" key="2">
    <source>
        <dbReference type="PROSITE" id="PS50937"/>
    </source>
</evidence>
<dbReference type="InterPro" id="IPR047057">
    <property type="entry name" value="MerR_fam"/>
</dbReference>
<dbReference type="CDD" id="cd01106">
    <property type="entry name" value="HTH_TipAL-Mta"/>
    <property type="match status" value="1"/>
</dbReference>
<reference evidence="3 4" key="1">
    <citation type="submission" date="2024-01" db="EMBL/GenBank/DDBJ databases">
        <title>novel species in genus Adlercreutzia.</title>
        <authorList>
            <person name="Liu X."/>
        </authorList>
    </citation>
    <scope>NUCLEOTIDE SEQUENCE [LARGE SCALE GENOMIC DNA]</scope>
    <source>
        <strain evidence="3 4">R22</strain>
    </source>
</reference>
<name>A0ABU6J1L3_9ACTN</name>
<evidence type="ECO:0000256" key="1">
    <source>
        <dbReference type="ARBA" id="ARBA00023125"/>
    </source>
</evidence>
<feature type="domain" description="HTH merR-type" evidence="2">
    <location>
        <begin position="23"/>
        <end position="91"/>
    </location>
</feature>
<sequence length="359" mass="40023">MIEKPKTSFELMSEEYAWPMTAGEVSRLTGITRRALRHYDKEGLLKVARTGEFVANDRKLYYPADVERLKRIMVLTTYGFQLSEVAVILDGDLSVADALSMRLEELRQQERRIRNLILFAHFAALVGDDVFETLAFGTSDIDAFAEAVRGTERFRAYLARQEVLSEEELDALWSRYCDVVEDFLEIDGELSFAAMELVVDRLRQWFGDAYYPADEGDLLSLWTLFSDGADAAELAEEIGGVGTAGFLQATVFFVWAKRTLAGLAELCAATGEAASEAPLGDAVRDYLVRRVGLGEGWMERAFDPDECSAFCDTVLGYLAKLIGDEDAMELMGLGDEADAYRECLGRLLVCADEHAGVRR</sequence>
<comment type="caution">
    <text evidence="3">The sequence shown here is derived from an EMBL/GenBank/DDBJ whole genome shotgun (WGS) entry which is preliminary data.</text>
</comment>
<proteinExistence type="predicted"/>
<dbReference type="Proteomes" id="UP001343724">
    <property type="component" value="Unassembled WGS sequence"/>
</dbReference>
<dbReference type="RefSeq" id="WP_326440797.1">
    <property type="nucleotide sequence ID" value="NZ_JAYMFH010000015.1"/>
</dbReference>
<organism evidence="3 4">
    <name type="scientific">Adlercreutzia shanghongiae</name>
    <dbReference type="NCBI Taxonomy" id="3111773"/>
    <lineage>
        <taxon>Bacteria</taxon>
        <taxon>Bacillati</taxon>
        <taxon>Actinomycetota</taxon>
        <taxon>Coriobacteriia</taxon>
        <taxon>Eggerthellales</taxon>
        <taxon>Eggerthellaceae</taxon>
        <taxon>Adlercreutzia</taxon>
    </lineage>
</organism>
<dbReference type="InterPro" id="IPR000551">
    <property type="entry name" value="MerR-type_HTH_dom"/>
</dbReference>
<dbReference type="PANTHER" id="PTHR30204">
    <property type="entry name" value="REDOX-CYCLING DRUG-SENSING TRANSCRIPTIONAL ACTIVATOR SOXR"/>
    <property type="match status" value="1"/>
</dbReference>
<keyword evidence="1" id="KW-0238">DNA-binding</keyword>
<dbReference type="PROSITE" id="PS00552">
    <property type="entry name" value="HTH_MERR_1"/>
    <property type="match status" value="1"/>
</dbReference>
<dbReference type="Pfam" id="PF13411">
    <property type="entry name" value="MerR_1"/>
    <property type="match status" value="1"/>
</dbReference>
<keyword evidence="4" id="KW-1185">Reference proteome</keyword>
<protein>
    <submittedName>
        <fullName evidence="3">MerR family transcriptional regulator</fullName>
    </submittedName>
</protein>
<accession>A0ABU6J1L3</accession>
<evidence type="ECO:0000313" key="3">
    <source>
        <dbReference type="EMBL" id="MEC4295614.1"/>
    </source>
</evidence>
<evidence type="ECO:0000313" key="4">
    <source>
        <dbReference type="Proteomes" id="UP001343724"/>
    </source>
</evidence>
<gene>
    <name evidence="3" type="ORF">VJ920_09855</name>
</gene>
<dbReference type="SUPFAM" id="SSF46955">
    <property type="entry name" value="Putative DNA-binding domain"/>
    <property type="match status" value="1"/>
</dbReference>
<dbReference type="InterPro" id="IPR009061">
    <property type="entry name" value="DNA-bd_dom_put_sf"/>
</dbReference>
<dbReference type="Gene3D" id="1.10.1660.10">
    <property type="match status" value="1"/>
</dbReference>
<dbReference type="SMART" id="SM00422">
    <property type="entry name" value="HTH_MERR"/>
    <property type="match status" value="1"/>
</dbReference>
<dbReference type="PANTHER" id="PTHR30204:SF90">
    <property type="entry name" value="HTH-TYPE TRANSCRIPTIONAL ACTIVATOR MTA"/>
    <property type="match status" value="1"/>
</dbReference>
<dbReference type="EMBL" id="JAYMFH010000015">
    <property type="protein sequence ID" value="MEC4295614.1"/>
    <property type="molecule type" value="Genomic_DNA"/>
</dbReference>
<dbReference type="PROSITE" id="PS50937">
    <property type="entry name" value="HTH_MERR_2"/>
    <property type="match status" value="1"/>
</dbReference>